<comment type="caution">
    <text evidence="2">The sequence shown here is derived from an EMBL/GenBank/DDBJ whole genome shotgun (WGS) entry which is preliminary data.</text>
</comment>
<gene>
    <name evidence="2" type="ORF">INT48_007063</name>
</gene>
<evidence type="ECO:0000313" key="3">
    <source>
        <dbReference type="Proteomes" id="UP000613177"/>
    </source>
</evidence>
<keyword evidence="3" id="KW-1185">Reference proteome</keyword>
<keyword evidence="1" id="KW-0732">Signal</keyword>
<dbReference type="Proteomes" id="UP000613177">
    <property type="component" value="Unassembled WGS sequence"/>
</dbReference>
<protein>
    <submittedName>
        <fullName evidence="2">Uncharacterized protein</fullName>
    </submittedName>
</protein>
<evidence type="ECO:0000256" key="1">
    <source>
        <dbReference type="SAM" id="SignalP"/>
    </source>
</evidence>
<evidence type="ECO:0000313" key="2">
    <source>
        <dbReference type="EMBL" id="KAG2230032.1"/>
    </source>
</evidence>
<feature type="chain" id="PRO_5034885186" evidence="1">
    <location>
        <begin position="21"/>
        <end position="68"/>
    </location>
</feature>
<organism evidence="2 3">
    <name type="scientific">Thamnidium elegans</name>
    <dbReference type="NCBI Taxonomy" id="101142"/>
    <lineage>
        <taxon>Eukaryota</taxon>
        <taxon>Fungi</taxon>
        <taxon>Fungi incertae sedis</taxon>
        <taxon>Mucoromycota</taxon>
        <taxon>Mucoromycotina</taxon>
        <taxon>Mucoromycetes</taxon>
        <taxon>Mucorales</taxon>
        <taxon>Mucorineae</taxon>
        <taxon>Mucoraceae</taxon>
        <taxon>Thamnidium</taxon>
    </lineage>
</organism>
<reference evidence="2" key="1">
    <citation type="submission" date="2021-01" db="EMBL/GenBank/DDBJ databases">
        <title>Metabolic potential, ecology and presence of endohyphal bacteria is reflected in genomic diversity of Mucoromycotina.</title>
        <authorList>
            <person name="Muszewska A."/>
            <person name="Okrasinska A."/>
            <person name="Steczkiewicz K."/>
            <person name="Drgas O."/>
            <person name="Orlowska M."/>
            <person name="Perlinska-Lenart U."/>
            <person name="Aleksandrzak-Piekarczyk T."/>
            <person name="Szatraj K."/>
            <person name="Zielenkiewicz U."/>
            <person name="Pilsyk S."/>
            <person name="Malc E."/>
            <person name="Mieczkowski P."/>
            <person name="Kruszewska J.S."/>
            <person name="Biernat P."/>
            <person name="Pawlowska J."/>
        </authorList>
    </citation>
    <scope>NUCLEOTIDE SEQUENCE</scope>
    <source>
        <strain evidence="2">WA0000018081</strain>
    </source>
</reference>
<dbReference type="EMBL" id="JAEPRE010000227">
    <property type="protein sequence ID" value="KAG2230032.1"/>
    <property type="molecule type" value="Genomic_DNA"/>
</dbReference>
<sequence>MKLALSTVFLFVTLVAFVSAAPHKGESEGEPEGEFCILSIVPCPEECPETCIYPDLPCPFQYEPTCPS</sequence>
<feature type="signal peptide" evidence="1">
    <location>
        <begin position="1"/>
        <end position="20"/>
    </location>
</feature>
<proteinExistence type="predicted"/>
<dbReference type="OrthoDB" id="2449831at2759"/>
<accession>A0A8H7VSR5</accession>
<name>A0A8H7VSR5_9FUNG</name>
<dbReference type="AlphaFoldDB" id="A0A8H7VSR5"/>